<evidence type="ECO:0000313" key="2">
    <source>
        <dbReference type="Proteomes" id="UP000265520"/>
    </source>
</evidence>
<dbReference type="AlphaFoldDB" id="A0A392UFP1"/>
<protein>
    <submittedName>
        <fullName evidence="1">Heterogeneous nuclear ribonucleoprotein U-like protein</fullName>
    </submittedName>
</protein>
<reference evidence="1 2" key="1">
    <citation type="journal article" date="2018" name="Front. Plant Sci.">
        <title>Red Clover (Trifolium pratense) and Zigzag Clover (T. medium) - A Picture of Genomic Similarities and Differences.</title>
        <authorList>
            <person name="Dluhosova J."/>
            <person name="Istvanek J."/>
            <person name="Nedelnik J."/>
            <person name="Repkova J."/>
        </authorList>
    </citation>
    <scope>NUCLEOTIDE SEQUENCE [LARGE SCALE GENOMIC DNA]</scope>
    <source>
        <strain evidence="2">cv. 10/8</strain>
        <tissue evidence="1">Leaf</tissue>
    </source>
</reference>
<sequence>MGKEVPVDALNNMIANYVLPKSKDMPHSDEYFDQ</sequence>
<feature type="non-terminal residue" evidence="1">
    <location>
        <position position="34"/>
    </location>
</feature>
<dbReference type="GO" id="GO:1990904">
    <property type="term" value="C:ribonucleoprotein complex"/>
    <property type="evidence" value="ECO:0007669"/>
    <property type="project" value="UniProtKB-KW"/>
</dbReference>
<proteinExistence type="predicted"/>
<keyword evidence="1" id="KW-0687">Ribonucleoprotein</keyword>
<keyword evidence="2" id="KW-1185">Reference proteome</keyword>
<evidence type="ECO:0000313" key="1">
    <source>
        <dbReference type="EMBL" id="MCI71637.1"/>
    </source>
</evidence>
<organism evidence="1 2">
    <name type="scientific">Trifolium medium</name>
    <dbReference type="NCBI Taxonomy" id="97028"/>
    <lineage>
        <taxon>Eukaryota</taxon>
        <taxon>Viridiplantae</taxon>
        <taxon>Streptophyta</taxon>
        <taxon>Embryophyta</taxon>
        <taxon>Tracheophyta</taxon>
        <taxon>Spermatophyta</taxon>
        <taxon>Magnoliopsida</taxon>
        <taxon>eudicotyledons</taxon>
        <taxon>Gunneridae</taxon>
        <taxon>Pentapetalae</taxon>
        <taxon>rosids</taxon>
        <taxon>fabids</taxon>
        <taxon>Fabales</taxon>
        <taxon>Fabaceae</taxon>
        <taxon>Papilionoideae</taxon>
        <taxon>50 kb inversion clade</taxon>
        <taxon>NPAAA clade</taxon>
        <taxon>Hologalegina</taxon>
        <taxon>IRL clade</taxon>
        <taxon>Trifolieae</taxon>
        <taxon>Trifolium</taxon>
    </lineage>
</organism>
<accession>A0A392UFP1</accession>
<dbReference type="Proteomes" id="UP000265520">
    <property type="component" value="Unassembled WGS sequence"/>
</dbReference>
<dbReference type="EMBL" id="LXQA010800470">
    <property type="protein sequence ID" value="MCI71637.1"/>
    <property type="molecule type" value="Genomic_DNA"/>
</dbReference>
<comment type="caution">
    <text evidence="1">The sequence shown here is derived from an EMBL/GenBank/DDBJ whole genome shotgun (WGS) entry which is preliminary data.</text>
</comment>
<name>A0A392UFP1_9FABA</name>